<evidence type="ECO:0000256" key="7">
    <source>
        <dbReference type="ARBA" id="ARBA00022490"/>
    </source>
</evidence>
<evidence type="ECO:0000313" key="18">
    <source>
        <dbReference type="Proteomes" id="UP000282818"/>
    </source>
</evidence>
<evidence type="ECO:0000256" key="6">
    <source>
        <dbReference type="ARBA" id="ARBA00012102"/>
    </source>
</evidence>
<keyword evidence="8 16" id="KW-0808">Transferase</keyword>
<comment type="function">
    <text evidence="16">Catalyzes the phosphorylation of pantothenate (Pan), the first step in CoA biosynthesis.</text>
</comment>
<evidence type="ECO:0000256" key="14">
    <source>
        <dbReference type="ARBA" id="ARBA00038036"/>
    </source>
</evidence>
<protein>
    <recommendedName>
        <fullName evidence="15 16">Type III pantothenate kinase</fullName>
        <ecNumber evidence="6 16">2.7.1.33</ecNumber>
    </recommendedName>
    <alternativeName>
        <fullName evidence="16">PanK-III</fullName>
    </alternativeName>
    <alternativeName>
        <fullName evidence="16">Pantothenic acid kinase</fullName>
    </alternativeName>
</protein>
<comment type="subcellular location">
    <subcellularLocation>
        <location evidence="3 16">Cytoplasm</location>
    </subcellularLocation>
</comment>
<comment type="caution">
    <text evidence="17">The sequence shown here is derived from an EMBL/GenBank/DDBJ whole genome shotgun (WGS) entry which is preliminary data.</text>
</comment>
<feature type="binding site" evidence="16">
    <location>
        <begin position="6"/>
        <end position="13"/>
    </location>
    <ligand>
        <name>ATP</name>
        <dbReference type="ChEBI" id="CHEBI:30616"/>
    </ligand>
</feature>
<evidence type="ECO:0000256" key="8">
    <source>
        <dbReference type="ARBA" id="ARBA00022679"/>
    </source>
</evidence>
<feature type="binding site" evidence="16">
    <location>
        <begin position="98"/>
        <end position="101"/>
    </location>
    <ligand>
        <name>substrate</name>
    </ligand>
</feature>
<dbReference type="EC" id="2.7.1.33" evidence="6 16"/>
<dbReference type="RefSeq" id="WP_127695074.1">
    <property type="nucleotide sequence ID" value="NZ_SACQ01000007.1"/>
</dbReference>
<evidence type="ECO:0000313" key="17">
    <source>
        <dbReference type="EMBL" id="RVU29791.1"/>
    </source>
</evidence>
<evidence type="ECO:0000256" key="2">
    <source>
        <dbReference type="ARBA" id="ARBA00001958"/>
    </source>
</evidence>
<reference evidence="17 18" key="1">
    <citation type="submission" date="2019-01" db="EMBL/GenBank/DDBJ databases">
        <authorList>
            <person name="Chen W.-M."/>
        </authorList>
    </citation>
    <scope>NUCLEOTIDE SEQUENCE [LARGE SCALE GENOMIC DNA]</scope>
    <source>
        <strain evidence="17 18">HPM-16</strain>
    </source>
</reference>
<evidence type="ECO:0000256" key="4">
    <source>
        <dbReference type="ARBA" id="ARBA00005225"/>
    </source>
</evidence>
<dbReference type="GO" id="GO:0005737">
    <property type="term" value="C:cytoplasm"/>
    <property type="evidence" value="ECO:0007669"/>
    <property type="project" value="UniProtKB-SubCell"/>
</dbReference>
<dbReference type="GO" id="GO:0015937">
    <property type="term" value="P:coenzyme A biosynthetic process"/>
    <property type="evidence" value="ECO:0007669"/>
    <property type="project" value="UniProtKB-UniRule"/>
</dbReference>
<dbReference type="PANTHER" id="PTHR34265:SF1">
    <property type="entry name" value="TYPE III PANTOTHENATE KINASE"/>
    <property type="match status" value="1"/>
</dbReference>
<keyword evidence="16" id="KW-0479">Metal-binding</keyword>
<feature type="active site" description="Proton acceptor" evidence="16">
    <location>
        <position position="100"/>
    </location>
</feature>
<evidence type="ECO:0000256" key="1">
    <source>
        <dbReference type="ARBA" id="ARBA00001206"/>
    </source>
</evidence>
<keyword evidence="13 16" id="KW-0173">Coenzyme A biosynthesis</keyword>
<dbReference type="GO" id="GO:0005524">
    <property type="term" value="F:ATP binding"/>
    <property type="evidence" value="ECO:0007669"/>
    <property type="project" value="UniProtKB-UniRule"/>
</dbReference>
<evidence type="ECO:0000256" key="11">
    <source>
        <dbReference type="ARBA" id="ARBA00022840"/>
    </source>
</evidence>
<evidence type="ECO:0000256" key="9">
    <source>
        <dbReference type="ARBA" id="ARBA00022741"/>
    </source>
</evidence>
<evidence type="ECO:0000256" key="15">
    <source>
        <dbReference type="ARBA" id="ARBA00040883"/>
    </source>
</evidence>
<proteinExistence type="inferred from homology"/>
<feature type="binding site" evidence="16">
    <location>
        <position position="91"/>
    </location>
    <ligand>
        <name>substrate</name>
    </ligand>
</feature>
<evidence type="ECO:0000256" key="10">
    <source>
        <dbReference type="ARBA" id="ARBA00022777"/>
    </source>
</evidence>
<dbReference type="SUPFAM" id="SSF53067">
    <property type="entry name" value="Actin-like ATPase domain"/>
    <property type="match status" value="2"/>
</dbReference>
<dbReference type="Gene3D" id="3.30.420.40">
    <property type="match status" value="2"/>
</dbReference>
<comment type="catalytic activity">
    <reaction evidence="1 16">
        <text>(R)-pantothenate + ATP = (R)-4'-phosphopantothenate + ADP + H(+)</text>
        <dbReference type="Rhea" id="RHEA:16373"/>
        <dbReference type="ChEBI" id="CHEBI:10986"/>
        <dbReference type="ChEBI" id="CHEBI:15378"/>
        <dbReference type="ChEBI" id="CHEBI:29032"/>
        <dbReference type="ChEBI" id="CHEBI:30616"/>
        <dbReference type="ChEBI" id="CHEBI:456216"/>
        <dbReference type="EC" id="2.7.1.33"/>
    </reaction>
</comment>
<evidence type="ECO:0000256" key="3">
    <source>
        <dbReference type="ARBA" id="ARBA00004496"/>
    </source>
</evidence>
<dbReference type="NCBIfam" id="TIGR00671">
    <property type="entry name" value="baf"/>
    <property type="match status" value="1"/>
</dbReference>
<keyword evidence="9 16" id="KW-0547">Nucleotide-binding</keyword>
<dbReference type="InterPro" id="IPR043129">
    <property type="entry name" value="ATPase_NBD"/>
</dbReference>
<sequence>MELDIDIGNSFLKWRCRDGADLVARGQVATQSLAGSLFSELSGFALNKVRIGSVASADVDTEVARQLKDGFAIEPVFARTQAHGAGVVNSYAEPERMGVDRWLAMVAAYQVSGGACCVVDCGSAITVDWVSAQGVHQGGYIIPGLNLMQDALFNRTAKVKRRDAVVTAIEPGINTESAVQNGAAYVLAALGERVARECEVNGARLFICGGDGALFAELIEHVECLQPDLVLDGLQWVCEG</sequence>
<keyword evidence="10 16" id="KW-0418">Kinase</keyword>
<dbReference type="InterPro" id="IPR004619">
    <property type="entry name" value="Type_III_PanK"/>
</dbReference>
<dbReference type="AlphaFoldDB" id="A0A437Q5K6"/>
<comment type="subunit">
    <text evidence="5 16">Homodimer.</text>
</comment>
<keyword evidence="18" id="KW-1185">Reference proteome</keyword>
<feature type="binding site" evidence="16">
    <location>
        <position position="120"/>
    </location>
    <ligand>
        <name>K(+)</name>
        <dbReference type="ChEBI" id="CHEBI:29103"/>
    </ligand>
</feature>
<dbReference type="GO" id="GO:0004594">
    <property type="term" value="F:pantothenate kinase activity"/>
    <property type="evidence" value="ECO:0007669"/>
    <property type="project" value="UniProtKB-UniRule"/>
</dbReference>
<comment type="cofactor">
    <cofactor evidence="2">
        <name>K(+)</name>
        <dbReference type="ChEBI" id="CHEBI:29103"/>
    </cofactor>
</comment>
<dbReference type="Proteomes" id="UP000282818">
    <property type="component" value="Unassembled WGS sequence"/>
</dbReference>
<name>A0A437Q5K6_9GAMM</name>
<dbReference type="Pfam" id="PF03309">
    <property type="entry name" value="Pan_kinase"/>
    <property type="match status" value="1"/>
</dbReference>
<feature type="binding site" evidence="16">
    <location>
        <position position="123"/>
    </location>
    <ligand>
        <name>ATP</name>
        <dbReference type="ChEBI" id="CHEBI:30616"/>
    </ligand>
</feature>
<dbReference type="PANTHER" id="PTHR34265">
    <property type="entry name" value="TYPE III PANTOTHENATE KINASE"/>
    <property type="match status" value="1"/>
</dbReference>
<accession>A0A437Q5K6</accession>
<dbReference type="HAMAP" id="MF_01274">
    <property type="entry name" value="Pantothen_kinase_3"/>
    <property type="match status" value="1"/>
</dbReference>
<comment type="cofactor">
    <cofactor evidence="16">
        <name>NH4(+)</name>
        <dbReference type="ChEBI" id="CHEBI:28938"/>
    </cofactor>
    <cofactor evidence="16">
        <name>K(+)</name>
        <dbReference type="ChEBI" id="CHEBI:29103"/>
    </cofactor>
    <text evidence="16">A monovalent cation. Ammonium or potassium.</text>
</comment>
<dbReference type="GO" id="GO:0046872">
    <property type="term" value="F:metal ion binding"/>
    <property type="evidence" value="ECO:0007669"/>
    <property type="project" value="UniProtKB-KW"/>
</dbReference>
<dbReference type="EMBL" id="SACQ01000007">
    <property type="protein sequence ID" value="RVU29791.1"/>
    <property type="molecule type" value="Genomic_DNA"/>
</dbReference>
<dbReference type="CDD" id="cd24015">
    <property type="entry name" value="ASKHA_NBD_PanK-III"/>
    <property type="match status" value="1"/>
</dbReference>
<comment type="pathway">
    <text evidence="4 16">Cofactor biosynthesis; coenzyme A biosynthesis; CoA from (R)-pantothenate: step 1/5.</text>
</comment>
<evidence type="ECO:0000256" key="16">
    <source>
        <dbReference type="HAMAP-Rule" id="MF_01274"/>
    </source>
</evidence>
<evidence type="ECO:0000256" key="12">
    <source>
        <dbReference type="ARBA" id="ARBA00022958"/>
    </source>
</evidence>
<comment type="similarity">
    <text evidence="14 16">Belongs to the type III pantothenate kinase family.</text>
</comment>
<keyword evidence="11 16" id="KW-0067">ATP-binding</keyword>
<keyword evidence="7 16" id="KW-0963">Cytoplasm</keyword>
<evidence type="ECO:0000256" key="5">
    <source>
        <dbReference type="ARBA" id="ARBA00011738"/>
    </source>
</evidence>
<feature type="binding site" evidence="16">
    <location>
        <position position="175"/>
    </location>
    <ligand>
        <name>substrate</name>
    </ligand>
</feature>
<dbReference type="UniPathway" id="UPA00241">
    <property type="reaction ID" value="UER00352"/>
</dbReference>
<gene>
    <name evidence="16" type="primary">coaX</name>
    <name evidence="17" type="ORF">EOE65_14675</name>
</gene>
<organism evidence="17 18">
    <name type="scientific">Neptunomonas marina</name>
    <dbReference type="NCBI Taxonomy" id="1815562"/>
    <lineage>
        <taxon>Bacteria</taxon>
        <taxon>Pseudomonadati</taxon>
        <taxon>Pseudomonadota</taxon>
        <taxon>Gammaproteobacteria</taxon>
        <taxon>Oceanospirillales</taxon>
        <taxon>Oceanospirillaceae</taxon>
        <taxon>Neptunomonas</taxon>
    </lineage>
</organism>
<evidence type="ECO:0000256" key="13">
    <source>
        <dbReference type="ARBA" id="ARBA00022993"/>
    </source>
</evidence>
<keyword evidence="12 16" id="KW-0630">Potassium</keyword>